<protein>
    <submittedName>
        <fullName evidence="3">Uncharacterized protein</fullName>
    </submittedName>
</protein>
<dbReference type="AlphaFoldDB" id="A0A502CKM7"/>
<feature type="compositionally biased region" description="Basic and acidic residues" evidence="1">
    <location>
        <begin position="215"/>
        <end position="233"/>
    </location>
</feature>
<evidence type="ECO:0000256" key="2">
    <source>
        <dbReference type="SAM" id="Phobius"/>
    </source>
</evidence>
<accession>A0A502CKM7</accession>
<feature type="transmembrane region" description="Helical" evidence="2">
    <location>
        <begin position="12"/>
        <end position="34"/>
    </location>
</feature>
<sequence>MAVQHLVDQTAMPWWTVVSSVAAALQVIAAVWTIRLTRKMAAEASDRQDAEREANELRMAQAERARFNKPIDDALEFCRAAIKTVEVQAMANNAAFHNADPSTVTELTEHPFSALVAERLPVLESRIDDPRFSMAVSEALAAFKPIAPQAAHPAVFLPIFGKKLTEMRNAVERLEACRQGDTPRAEHPMWAPLQVGDAVLASMGVVRPSVLAAIRQDDSPARSDEQREPNIRQ</sequence>
<keyword evidence="2" id="KW-1133">Transmembrane helix</keyword>
<proteinExistence type="predicted"/>
<evidence type="ECO:0000256" key="1">
    <source>
        <dbReference type="SAM" id="MobiDB-lite"/>
    </source>
</evidence>
<keyword evidence="2" id="KW-0812">Transmembrane</keyword>
<name>A0A502CKM7_9SPHN</name>
<dbReference type="RefSeq" id="WP_140869897.1">
    <property type="nucleotide sequence ID" value="NZ_RCZK01000004.1"/>
</dbReference>
<feature type="region of interest" description="Disordered" evidence="1">
    <location>
        <begin position="214"/>
        <end position="233"/>
    </location>
</feature>
<keyword evidence="4" id="KW-1185">Reference proteome</keyword>
<keyword evidence="2" id="KW-0472">Membrane</keyword>
<evidence type="ECO:0000313" key="4">
    <source>
        <dbReference type="Proteomes" id="UP000318413"/>
    </source>
</evidence>
<dbReference type="Proteomes" id="UP000318413">
    <property type="component" value="Unassembled WGS sequence"/>
</dbReference>
<reference evidence="3 4" key="1">
    <citation type="journal article" date="2019" name="Environ. Microbiol.">
        <title>Species interactions and distinct microbial communities in high Arctic permafrost affected cryosols are associated with the CH4 and CO2 gas fluxes.</title>
        <authorList>
            <person name="Altshuler I."/>
            <person name="Hamel J."/>
            <person name="Turney S."/>
            <person name="Magnuson E."/>
            <person name="Levesque R."/>
            <person name="Greer C."/>
            <person name="Whyte L.G."/>
        </authorList>
    </citation>
    <scope>NUCLEOTIDE SEQUENCE [LARGE SCALE GENOMIC DNA]</scope>
    <source>
        <strain evidence="3 4">S5.1</strain>
    </source>
</reference>
<organism evidence="3 4">
    <name type="scientific">Sphingomonas oligophenolica</name>
    <dbReference type="NCBI Taxonomy" id="301154"/>
    <lineage>
        <taxon>Bacteria</taxon>
        <taxon>Pseudomonadati</taxon>
        <taxon>Pseudomonadota</taxon>
        <taxon>Alphaproteobacteria</taxon>
        <taxon>Sphingomonadales</taxon>
        <taxon>Sphingomonadaceae</taxon>
        <taxon>Sphingomonas</taxon>
    </lineage>
</organism>
<dbReference type="EMBL" id="RCZK01000004">
    <property type="protein sequence ID" value="TPG13174.1"/>
    <property type="molecule type" value="Genomic_DNA"/>
</dbReference>
<comment type="caution">
    <text evidence="3">The sequence shown here is derived from an EMBL/GenBank/DDBJ whole genome shotgun (WGS) entry which is preliminary data.</text>
</comment>
<evidence type="ECO:0000313" key="3">
    <source>
        <dbReference type="EMBL" id="TPG13174.1"/>
    </source>
</evidence>
<gene>
    <name evidence="3" type="ORF">EAH84_07175</name>
</gene>